<sequence length="109" mass="12178">MRDLKNNSFQDRASASLEAKKALLAKMKAKPAVTAEPGTDRASIKAAELAEVRAKREAERAERRKAAAEADALRREIEAFNAETAELELRAKQKAARDARYAARKQRRK</sequence>
<comment type="caution">
    <text evidence="2">The sequence shown here is derived from an EMBL/GenBank/DDBJ whole genome shotgun (WGS) entry which is preliminary data.</text>
</comment>
<organism evidence="2 3">
    <name type="scientific">Phenylobacterium koreense</name>
    <dbReference type="NCBI Taxonomy" id="266125"/>
    <lineage>
        <taxon>Bacteria</taxon>
        <taxon>Pseudomonadati</taxon>
        <taxon>Pseudomonadota</taxon>
        <taxon>Alphaproteobacteria</taxon>
        <taxon>Caulobacterales</taxon>
        <taxon>Caulobacteraceae</taxon>
        <taxon>Phenylobacterium</taxon>
    </lineage>
</organism>
<dbReference type="EMBL" id="JBEPLU010000001">
    <property type="protein sequence ID" value="MET3526600.1"/>
    <property type="molecule type" value="Genomic_DNA"/>
</dbReference>
<reference evidence="2 3" key="1">
    <citation type="submission" date="2024-06" db="EMBL/GenBank/DDBJ databases">
        <title>Genomic Encyclopedia of Type Strains, Phase IV (KMG-IV): sequencing the most valuable type-strain genomes for metagenomic binning, comparative biology and taxonomic classification.</title>
        <authorList>
            <person name="Goeker M."/>
        </authorList>
    </citation>
    <scope>NUCLEOTIDE SEQUENCE [LARGE SCALE GENOMIC DNA]</scope>
    <source>
        <strain evidence="2 3">DSM 17809</strain>
    </source>
</reference>
<proteinExistence type="predicted"/>
<gene>
    <name evidence="2" type="ORF">ABID41_001695</name>
</gene>
<feature type="coiled-coil region" evidence="1">
    <location>
        <begin position="44"/>
        <end position="97"/>
    </location>
</feature>
<evidence type="ECO:0000313" key="3">
    <source>
        <dbReference type="Proteomes" id="UP001549110"/>
    </source>
</evidence>
<dbReference type="RefSeq" id="WP_331930211.1">
    <property type="nucleotide sequence ID" value="NZ_JBEPLU010000001.1"/>
</dbReference>
<name>A0ABV2EHT9_9CAUL</name>
<keyword evidence="1" id="KW-0175">Coiled coil</keyword>
<dbReference type="InterPro" id="IPR045510">
    <property type="entry name" value="DUF6481"/>
</dbReference>
<accession>A0ABV2EHT9</accession>
<protein>
    <submittedName>
        <fullName evidence="2">Membrane protein</fullName>
    </submittedName>
</protein>
<dbReference type="Pfam" id="PF20089">
    <property type="entry name" value="DUF6481"/>
    <property type="match status" value="1"/>
</dbReference>
<evidence type="ECO:0000313" key="2">
    <source>
        <dbReference type="EMBL" id="MET3526600.1"/>
    </source>
</evidence>
<evidence type="ECO:0000256" key="1">
    <source>
        <dbReference type="SAM" id="Coils"/>
    </source>
</evidence>
<dbReference type="Proteomes" id="UP001549110">
    <property type="component" value="Unassembled WGS sequence"/>
</dbReference>
<keyword evidence="3" id="KW-1185">Reference proteome</keyword>